<sequence length="165" mass="18378">MASLLDTLAQERLLKDRDAAAEVVRRGEPPHVSLLRLCDAGLLQGGLAVGHGVRADELVGPLTTAMGGSARRFKVVDVRERPVMELHVLTGDLSERWEVEDLSALVHNLNSLYRDAPDVRAIAELGEWEDALQLWCVDKRTLPRLLRQPFFAPRNVRALTPSDDR</sequence>
<evidence type="ECO:0000313" key="1">
    <source>
        <dbReference type="EMBL" id="NMO21633.1"/>
    </source>
</evidence>
<reference evidence="1 2" key="1">
    <citation type="submission" date="2020-04" db="EMBL/GenBank/DDBJ databases">
        <title>Draft genome of Pyxidicoccus fallax type strain.</title>
        <authorList>
            <person name="Whitworth D.E."/>
        </authorList>
    </citation>
    <scope>NUCLEOTIDE SEQUENCE [LARGE SCALE GENOMIC DNA]</scope>
    <source>
        <strain evidence="1 2">DSM 14698</strain>
    </source>
</reference>
<accession>A0A848LW30</accession>
<organism evidence="1 2">
    <name type="scientific">Pyxidicoccus fallax</name>
    <dbReference type="NCBI Taxonomy" id="394095"/>
    <lineage>
        <taxon>Bacteria</taxon>
        <taxon>Pseudomonadati</taxon>
        <taxon>Myxococcota</taxon>
        <taxon>Myxococcia</taxon>
        <taxon>Myxococcales</taxon>
        <taxon>Cystobacterineae</taxon>
        <taxon>Myxococcaceae</taxon>
        <taxon>Pyxidicoccus</taxon>
    </lineage>
</organism>
<evidence type="ECO:0000313" key="2">
    <source>
        <dbReference type="Proteomes" id="UP000518300"/>
    </source>
</evidence>
<proteinExistence type="predicted"/>
<keyword evidence="2" id="KW-1185">Reference proteome</keyword>
<dbReference type="Proteomes" id="UP000518300">
    <property type="component" value="Unassembled WGS sequence"/>
</dbReference>
<protein>
    <submittedName>
        <fullName evidence="1">Uncharacterized protein</fullName>
    </submittedName>
</protein>
<name>A0A848LW30_9BACT</name>
<dbReference type="EMBL" id="JABBJJ010000339">
    <property type="protein sequence ID" value="NMO21633.1"/>
    <property type="molecule type" value="Genomic_DNA"/>
</dbReference>
<dbReference type="RefSeq" id="WP_169350811.1">
    <property type="nucleotide sequence ID" value="NZ_JABBJJ010000339.1"/>
</dbReference>
<gene>
    <name evidence="1" type="ORF">HG543_43320</name>
</gene>
<comment type="caution">
    <text evidence="1">The sequence shown here is derived from an EMBL/GenBank/DDBJ whole genome shotgun (WGS) entry which is preliminary data.</text>
</comment>
<dbReference type="AlphaFoldDB" id="A0A848LW30"/>